<dbReference type="GO" id="GO:0003676">
    <property type="term" value="F:nucleic acid binding"/>
    <property type="evidence" value="ECO:0007669"/>
    <property type="project" value="InterPro"/>
</dbReference>
<dbReference type="Gene3D" id="3.30.420.10">
    <property type="entry name" value="Ribonuclease H-like superfamily/Ribonuclease H"/>
    <property type="match status" value="1"/>
</dbReference>
<gene>
    <name evidence="2" type="ORF">EPI10_002762</name>
</gene>
<dbReference type="PANTHER" id="PTHR47074:SF61">
    <property type="entry name" value="RNASE H TYPE-1 DOMAIN-CONTAINING PROTEIN"/>
    <property type="match status" value="1"/>
</dbReference>
<dbReference type="Pfam" id="PF13456">
    <property type="entry name" value="RVT_3"/>
    <property type="match status" value="1"/>
</dbReference>
<organism evidence="2 3">
    <name type="scientific">Gossypium australe</name>
    <dbReference type="NCBI Taxonomy" id="47621"/>
    <lineage>
        <taxon>Eukaryota</taxon>
        <taxon>Viridiplantae</taxon>
        <taxon>Streptophyta</taxon>
        <taxon>Embryophyta</taxon>
        <taxon>Tracheophyta</taxon>
        <taxon>Spermatophyta</taxon>
        <taxon>Magnoliopsida</taxon>
        <taxon>eudicotyledons</taxon>
        <taxon>Gunneridae</taxon>
        <taxon>Pentapetalae</taxon>
        <taxon>rosids</taxon>
        <taxon>malvids</taxon>
        <taxon>Malvales</taxon>
        <taxon>Malvaceae</taxon>
        <taxon>Malvoideae</taxon>
        <taxon>Gossypium</taxon>
    </lineage>
</organism>
<accession>A0A5B6VF34</accession>
<proteinExistence type="predicted"/>
<sequence>MENRVDTQYLSRRDCSKNITDSPRRNKLRGQLGLEGRTVCAYKLLYDSTLDPSTNYGAYNFLQKSQLQYGISPGITYPRLLILRAEGDEDYSHIFRQCPTSIKVWQLLDLSWVTGNIIVDFWEWLTWVFMQGAEQDGARAKQKLLDMARIHRCKEILLKVKMHFDAAFDKRNSRSVSGVVVWGPMDEFLASKMILHNNVPSPFAAEAYIGLEAIKLGISIGIWEIQVKGDSRTVIRKCQTTEKDKFAIGAIIQDIQNMSALFRKIDFKHIHRIENMRAHQIAKEALESGVTSYLVQEDSNLQDLALEGRWARRPD</sequence>
<dbReference type="InterPro" id="IPR012337">
    <property type="entry name" value="RNaseH-like_sf"/>
</dbReference>
<dbReference type="AlphaFoldDB" id="A0A5B6VF34"/>
<dbReference type="SUPFAM" id="SSF53098">
    <property type="entry name" value="Ribonuclease H-like"/>
    <property type="match status" value="1"/>
</dbReference>
<protein>
    <submittedName>
        <fullName evidence="2">Glycine, alanine and asparagine-rich protein-like</fullName>
    </submittedName>
</protein>
<feature type="domain" description="RNase H type-1" evidence="1">
    <location>
        <begin position="164"/>
        <end position="285"/>
    </location>
</feature>
<dbReference type="PANTHER" id="PTHR47074">
    <property type="entry name" value="BNAC02G40300D PROTEIN"/>
    <property type="match status" value="1"/>
</dbReference>
<dbReference type="CDD" id="cd06222">
    <property type="entry name" value="RNase_H_like"/>
    <property type="match status" value="1"/>
</dbReference>
<comment type="caution">
    <text evidence="2">The sequence shown here is derived from an EMBL/GenBank/DDBJ whole genome shotgun (WGS) entry which is preliminary data.</text>
</comment>
<name>A0A5B6VF34_9ROSI</name>
<reference evidence="3" key="1">
    <citation type="journal article" date="2019" name="Plant Biotechnol. J.">
        <title>Genome sequencing of the Australian wild diploid species Gossypium australe highlights disease resistance and delayed gland morphogenesis.</title>
        <authorList>
            <person name="Cai Y."/>
            <person name="Cai X."/>
            <person name="Wang Q."/>
            <person name="Wang P."/>
            <person name="Zhang Y."/>
            <person name="Cai C."/>
            <person name="Xu Y."/>
            <person name="Wang K."/>
            <person name="Zhou Z."/>
            <person name="Wang C."/>
            <person name="Geng S."/>
            <person name="Li B."/>
            <person name="Dong Q."/>
            <person name="Hou Y."/>
            <person name="Wang H."/>
            <person name="Ai P."/>
            <person name="Liu Z."/>
            <person name="Yi F."/>
            <person name="Sun M."/>
            <person name="An G."/>
            <person name="Cheng J."/>
            <person name="Zhang Y."/>
            <person name="Shi Q."/>
            <person name="Xie Y."/>
            <person name="Shi X."/>
            <person name="Chang Y."/>
            <person name="Huang F."/>
            <person name="Chen Y."/>
            <person name="Hong S."/>
            <person name="Mi L."/>
            <person name="Sun Q."/>
            <person name="Zhang L."/>
            <person name="Zhou B."/>
            <person name="Peng R."/>
            <person name="Zhang X."/>
            <person name="Liu F."/>
        </authorList>
    </citation>
    <scope>NUCLEOTIDE SEQUENCE [LARGE SCALE GENOMIC DNA]</scope>
    <source>
        <strain evidence="3">cv. PA1801</strain>
    </source>
</reference>
<dbReference type="InterPro" id="IPR036397">
    <property type="entry name" value="RNaseH_sf"/>
</dbReference>
<dbReference type="InterPro" id="IPR044730">
    <property type="entry name" value="RNase_H-like_dom_plant"/>
</dbReference>
<dbReference type="Proteomes" id="UP000325315">
    <property type="component" value="Unassembled WGS sequence"/>
</dbReference>
<dbReference type="EMBL" id="SMMG02000007">
    <property type="protein sequence ID" value="KAA3467779.1"/>
    <property type="molecule type" value="Genomic_DNA"/>
</dbReference>
<dbReference type="GO" id="GO:0004523">
    <property type="term" value="F:RNA-DNA hybrid ribonuclease activity"/>
    <property type="evidence" value="ECO:0007669"/>
    <property type="project" value="InterPro"/>
</dbReference>
<evidence type="ECO:0000259" key="1">
    <source>
        <dbReference type="Pfam" id="PF13456"/>
    </source>
</evidence>
<dbReference type="OrthoDB" id="977686at2759"/>
<evidence type="ECO:0000313" key="2">
    <source>
        <dbReference type="EMBL" id="KAA3467779.1"/>
    </source>
</evidence>
<dbReference type="InterPro" id="IPR052929">
    <property type="entry name" value="RNase_H-like_EbsB-rel"/>
</dbReference>
<evidence type="ECO:0000313" key="3">
    <source>
        <dbReference type="Proteomes" id="UP000325315"/>
    </source>
</evidence>
<keyword evidence="3" id="KW-1185">Reference proteome</keyword>
<dbReference type="InterPro" id="IPR002156">
    <property type="entry name" value="RNaseH_domain"/>
</dbReference>